<evidence type="ECO:0000256" key="1">
    <source>
        <dbReference type="ARBA" id="ARBA00005474"/>
    </source>
</evidence>
<name>A0A2K3MR59_TRIPR</name>
<dbReference type="InterPro" id="IPR004883">
    <property type="entry name" value="LOB"/>
</dbReference>
<dbReference type="AlphaFoldDB" id="A0A2K3MR59"/>
<sequence>MENNNNFQKCACCVKRGLRCNPQCEWRQYFPPGSTNYPLMQDTFSFRHISRWINNAPPENREALIESLTWESNNRRVDPIRGSHRVAIDKQDQIDNLNIQLEAALANNLNLQNYILNLQAQNAALVAAAQAQAPANDQHVQVQNENAALVAAAQSQAPANDQHVQVQNENAALVAAANQAPQAHAPANDQHVQVQHENDQAVPHFIEFF</sequence>
<feature type="domain" description="LOB" evidence="3">
    <location>
        <begin position="8"/>
        <end position="108"/>
    </location>
</feature>
<dbReference type="STRING" id="57577.A0A2K3MR59"/>
<dbReference type="Pfam" id="PF03195">
    <property type="entry name" value="LOB"/>
    <property type="match status" value="1"/>
</dbReference>
<accession>A0A2K3MR59</accession>
<protein>
    <submittedName>
        <fullName evidence="4">LOB domain-containing protein 1-like</fullName>
    </submittedName>
</protein>
<evidence type="ECO:0000313" key="5">
    <source>
        <dbReference type="Proteomes" id="UP000236291"/>
    </source>
</evidence>
<comment type="caution">
    <text evidence="4">The sequence shown here is derived from an EMBL/GenBank/DDBJ whole genome shotgun (WGS) entry which is preliminary data.</text>
</comment>
<dbReference type="EMBL" id="ASHM01011362">
    <property type="protein sequence ID" value="PNX93285.1"/>
    <property type="molecule type" value="Genomic_DNA"/>
</dbReference>
<evidence type="ECO:0000259" key="3">
    <source>
        <dbReference type="PROSITE" id="PS50891"/>
    </source>
</evidence>
<dbReference type="PANTHER" id="PTHR31301:SF199">
    <property type="entry name" value="LOB DOMAIN-CONTAINING PROTEIN 12-LIKE"/>
    <property type="match status" value="1"/>
</dbReference>
<evidence type="ECO:0000256" key="2">
    <source>
        <dbReference type="SAM" id="Coils"/>
    </source>
</evidence>
<dbReference type="Proteomes" id="UP000236291">
    <property type="component" value="Unassembled WGS sequence"/>
</dbReference>
<proteinExistence type="inferred from homology"/>
<dbReference type="PROSITE" id="PS50891">
    <property type="entry name" value="LOB"/>
    <property type="match status" value="1"/>
</dbReference>
<gene>
    <name evidence="4" type="ORF">L195_g016436</name>
</gene>
<dbReference type="PANTHER" id="PTHR31301">
    <property type="entry name" value="LOB DOMAIN-CONTAINING PROTEIN 4-RELATED"/>
    <property type="match status" value="1"/>
</dbReference>
<keyword evidence="2" id="KW-0175">Coiled coil</keyword>
<comment type="similarity">
    <text evidence="1">Belongs to the LOB domain-containing protein family.</text>
</comment>
<organism evidence="4 5">
    <name type="scientific">Trifolium pratense</name>
    <name type="common">Red clover</name>
    <dbReference type="NCBI Taxonomy" id="57577"/>
    <lineage>
        <taxon>Eukaryota</taxon>
        <taxon>Viridiplantae</taxon>
        <taxon>Streptophyta</taxon>
        <taxon>Embryophyta</taxon>
        <taxon>Tracheophyta</taxon>
        <taxon>Spermatophyta</taxon>
        <taxon>Magnoliopsida</taxon>
        <taxon>eudicotyledons</taxon>
        <taxon>Gunneridae</taxon>
        <taxon>Pentapetalae</taxon>
        <taxon>rosids</taxon>
        <taxon>fabids</taxon>
        <taxon>Fabales</taxon>
        <taxon>Fabaceae</taxon>
        <taxon>Papilionoideae</taxon>
        <taxon>50 kb inversion clade</taxon>
        <taxon>NPAAA clade</taxon>
        <taxon>Hologalegina</taxon>
        <taxon>IRL clade</taxon>
        <taxon>Trifolieae</taxon>
        <taxon>Trifolium</taxon>
    </lineage>
</organism>
<reference evidence="4 5" key="1">
    <citation type="journal article" date="2014" name="Am. J. Bot.">
        <title>Genome assembly and annotation for red clover (Trifolium pratense; Fabaceae).</title>
        <authorList>
            <person name="Istvanek J."/>
            <person name="Jaros M."/>
            <person name="Krenek A."/>
            <person name="Repkova J."/>
        </authorList>
    </citation>
    <scope>NUCLEOTIDE SEQUENCE [LARGE SCALE GENOMIC DNA]</scope>
    <source>
        <strain evidence="5">cv. Tatra</strain>
        <tissue evidence="4">Young leaves</tissue>
    </source>
</reference>
<reference evidence="4 5" key="2">
    <citation type="journal article" date="2017" name="Front. Plant Sci.">
        <title>Gene Classification and Mining of Molecular Markers Useful in Red Clover (Trifolium pratense) Breeding.</title>
        <authorList>
            <person name="Istvanek J."/>
            <person name="Dluhosova J."/>
            <person name="Dluhos P."/>
            <person name="Patkova L."/>
            <person name="Nedelnik J."/>
            <person name="Repkova J."/>
        </authorList>
    </citation>
    <scope>NUCLEOTIDE SEQUENCE [LARGE SCALE GENOMIC DNA]</scope>
    <source>
        <strain evidence="5">cv. Tatra</strain>
        <tissue evidence="4">Young leaves</tissue>
    </source>
</reference>
<evidence type="ECO:0000313" key="4">
    <source>
        <dbReference type="EMBL" id="PNX93285.1"/>
    </source>
</evidence>
<feature type="coiled-coil region" evidence="2">
    <location>
        <begin position="87"/>
        <end position="114"/>
    </location>
</feature>